<dbReference type="Gene3D" id="3.40.630.30">
    <property type="match status" value="1"/>
</dbReference>
<keyword evidence="3" id="KW-0012">Acyltransferase</keyword>
<dbReference type="PANTHER" id="PTHR13947:SF37">
    <property type="entry name" value="LD18367P"/>
    <property type="match status" value="1"/>
</dbReference>
<evidence type="ECO:0000313" key="3">
    <source>
        <dbReference type="EMBL" id="MFD1315784.1"/>
    </source>
</evidence>
<dbReference type="EC" id="2.3.-.-" evidence="3"/>
<name>A0ABW3Y4V9_9FLAO</name>
<gene>
    <name evidence="3" type="ORF">ACFQ39_09165</name>
</gene>
<dbReference type="CDD" id="cd04301">
    <property type="entry name" value="NAT_SF"/>
    <property type="match status" value="1"/>
</dbReference>
<dbReference type="InterPro" id="IPR016181">
    <property type="entry name" value="Acyl_CoA_acyltransferase"/>
</dbReference>
<dbReference type="InterPro" id="IPR050769">
    <property type="entry name" value="NAT_camello-type"/>
</dbReference>
<dbReference type="PANTHER" id="PTHR13947">
    <property type="entry name" value="GNAT FAMILY N-ACETYLTRANSFERASE"/>
    <property type="match status" value="1"/>
</dbReference>
<evidence type="ECO:0000256" key="1">
    <source>
        <dbReference type="ARBA" id="ARBA00022679"/>
    </source>
</evidence>
<evidence type="ECO:0000313" key="4">
    <source>
        <dbReference type="Proteomes" id="UP001597201"/>
    </source>
</evidence>
<keyword evidence="4" id="KW-1185">Reference proteome</keyword>
<dbReference type="SUPFAM" id="SSF55729">
    <property type="entry name" value="Acyl-CoA N-acyltransferases (Nat)"/>
    <property type="match status" value="1"/>
</dbReference>
<sequence>MNDTLIIRRILPTDNTEVSRIIKSVLVEHDAAREGTAYMDKETDAMYQAYQDNNEAYFVAILDNKIVGGAGIKHLSQSEDNICELQKMYILPEARNRKVGKELILKCLEFAKYCNYEKCYLETFPQMQAAINLYVRNGFTQINQALGNTSHYACNVWMIKNLEQTK</sequence>
<dbReference type="PROSITE" id="PS51186">
    <property type="entry name" value="GNAT"/>
    <property type="match status" value="1"/>
</dbReference>
<dbReference type="RefSeq" id="WP_377178286.1">
    <property type="nucleotide sequence ID" value="NZ_JBHTMY010000003.1"/>
</dbReference>
<dbReference type="Pfam" id="PF00583">
    <property type="entry name" value="Acetyltransf_1"/>
    <property type="match status" value="1"/>
</dbReference>
<dbReference type="Proteomes" id="UP001597201">
    <property type="component" value="Unassembled WGS sequence"/>
</dbReference>
<dbReference type="GO" id="GO:0016746">
    <property type="term" value="F:acyltransferase activity"/>
    <property type="evidence" value="ECO:0007669"/>
    <property type="project" value="UniProtKB-KW"/>
</dbReference>
<protein>
    <submittedName>
        <fullName evidence="3">GNAT family N-acetyltransferase</fullName>
        <ecNumber evidence="3">2.3.-.-</ecNumber>
    </submittedName>
</protein>
<keyword evidence="1 3" id="KW-0808">Transferase</keyword>
<organism evidence="3 4">
    <name type="scientific">Namhaeicola litoreus</name>
    <dbReference type="NCBI Taxonomy" id="1052145"/>
    <lineage>
        <taxon>Bacteria</taxon>
        <taxon>Pseudomonadati</taxon>
        <taxon>Bacteroidota</taxon>
        <taxon>Flavobacteriia</taxon>
        <taxon>Flavobacteriales</taxon>
        <taxon>Flavobacteriaceae</taxon>
        <taxon>Namhaeicola</taxon>
    </lineage>
</organism>
<accession>A0ABW3Y4V9</accession>
<dbReference type="EMBL" id="JBHTMY010000003">
    <property type="protein sequence ID" value="MFD1315784.1"/>
    <property type="molecule type" value="Genomic_DNA"/>
</dbReference>
<evidence type="ECO:0000259" key="2">
    <source>
        <dbReference type="PROSITE" id="PS51186"/>
    </source>
</evidence>
<dbReference type="InterPro" id="IPR000182">
    <property type="entry name" value="GNAT_dom"/>
</dbReference>
<reference evidence="4" key="1">
    <citation type="journal article" date="2019" name="Int. J. Syst. Evol. Microbiol.">
        <title>The Global Catalogue of Microorganisms (GCM) 10K type strain sequencing project: providing services to taxonomists for standard genome sequencing and annotation.</title>
        <authorList>
            <consortium name="The Broad Institute Genomics Platform"/>
            <consortium name="The Broad Institute Genome Sequencing Center for Infectious Disease"/>
            <person name="Wu L."/>
            <person name="Ma J."/>
        </authorList>
    </citation>
    <scope>NUCLEOTIDE SEQUENCE [LARGE SCALE GENOMIC DNA]</scope>
    <source>
        <strain evidence="4">CCUG 61485</strain>
    </source>
</reference>
<comment type="caution">
    <text evidence="3">The sequence shown here is derived from an EMBL/GenBank/DDBJ whole genome shotgun (WGS) entry which is preliminary data.</text>
</comment>
<proteinExistence type="predicted"/>
<feature type="domain" description="N-acetyltransferase" evidence="2">
    <location>
        <begin position="5"/>
        <end position="163"/>
    </location>
</feature>